<proteinExistence type="predicted"/>
<organism evidence="3 4">
    <name type="scientific">Paenibacillus cremeus</name>
    <dbReference type="NCBI Taxonomy" id="2163881"/>
    <lineage>
        <taxon>Bacteria</taxon>
        <taxon>Bacillati</taxon>
        <taxon>Bacillota</taxon>
        <taxon>Bacilli</taxon>
        <taxon>Bacillales</taxon>
        <taxon>Paenibacillaceae</taxon>
        <taxon>Paenibacillus</taxon>
    </lineage>
</organism>
<evidence type="ECO:0000313" key="3">
    <source>
        <dbReference type="EMBL" id="TVY10814.1"/>
    </source>
</evidence>
<dbReference type="Pfam" id="PF04892">
    <property type="entry name" value="VanZ"/>
    <property type="match status" value="1"/>
</dbReference>
<accession>A0A559KFA6</accession>
<keyword evidence="1" id="KW-1133">Transmembrane helix</keyword>
<dbReference type="PANTHER" id="PTHR36834:SF1">
    <property type="entry name" value="INTEGRAL MEMBRANE PROTEIN"/>
    <property type="match status" value="1"/>
</dbReference>
<feature type="transmembrane region" description="Helical" evidence="1">
    <location>
        <begin position="131"/>
        <end position="148"/>
    </location>
</feature>
<dbReference type="EMBL" id="VNJI01000006">
    <property type="protein sequence ID" value="TVY10814.1"/>
    <property type="molecule type" value="Genomic_DNA"/>
</dbReference>
<dbReference type="InterPro" id="IPR053150">
    <property type="entry name" value="Teicoplanin_resist-assoc"/>
</dbReference>
<keyword evidence="4" id="KW-1185">Reference proteome</keyword>
<keyword evidence="1" id="KW-0472">Membrane</keyword>
<reference evidence="3 4" key="1">
    <citation type="submission" date="2019-07" db="EMBL/GenBank/DDBJ databases">
        <authorList>
            <person name="Kim J."/>
        </authorList>
    </citation>
    <scope>NUCLEOTIDE SEQUENCE [LARGE SCALE GENOMIC DNA]</scope>
    <source>
        <strain evidence="3 4">JC52</strain>
    </source>
</reference>
<feature type="transmembrane region" description="Helical" evidence="1">
    <location>
        <begin position="68"/>
        <end position="93"/>
    </location>
</feature>
<dbReference type="Proteomes" id="UP000317036">
    <property type="component" value="Unassembled WGS sequence"/>
</dbReference>
<comment type="caution">
    <text evidence="3">The sequence shown here is derived from an EMBL/GenBank/DDBJ whole genome shotgun (WGS) entry which is preliminary data.</text>
</comment>
<feature type="domain" description="VanZ-like" evidence="2">
    <location>
        <begin position="21"/>
        <end position="148"/>
    </location>
</feature>
<feature type="transmembrane region" description="Helical" evidence="1">
    <location>
        <begin position="12"/>
        <end position="35"/>
    </location>
</feature>
<dbReference type="AlphaFoldDB" id="A0A559KFA6"/>
<name>A0A559KFA6_9BACL</name>
<evidence type="ECO:0000313" key="4">
    <source>
        <dbReference type="Proteomes" id="UP000317036"/>
    </source>
</evidence>
<dbReference type="InterPro" id="IPR006976">
    <property type="entry name" value="VanZ-like"/>
</dbReference>
<dbReference type="PANTHER" id="PTHR36834">
    <property type="entry name" value="MEMBRANE PROTEIN-RELATED"/>
    <property type="match status" value="1"/>
</dbReference>
<feature type="transmembrane region" description="Helical" evidence="1">
    <location>
        <begin position="105"/>
        <end position="125"/>
    </location>
</feature>
<sequence>MENKIKSTTTKRIMHGTLWVVLLGYSACLLFWMFWGFGRSTLTHTQFRYSLVPLRTILSYIHQLKPSYFLIPIINLAGNVGVFVPFGVLLPLLIRSCRSFRRFSLVFLCAIVSLELLQTVLRVGTSDIDDVLLNYLGAAVGFGLVQIIKSRNK</sequence>
<dbReference type="RefSeq" id="WP_144844855.1">
    <property type="nucleotide sequence ID" value="NZ_VNJI01000006.1"/>
</dbReference>
<evidence type="ECO:0000259" key="2">
    <source>
        <dbReference type="Pfam" id="PF04892"/>
    </source>
</evidence>
<gene>
    <name evidence="3" type="ORF">FPZ49_06875</name>
</gene>
<dbReference type="OrthoDB" id="4822551at2"/>
<keyword evidence="1" id="KW-0812">Transmembrane</keyword>
<evidence type="ECO:0000256" key="1">
    <source>
        <dbReference type="SAM" id="Phobius"/>
    </source>
</evidence>
<protein>
    <submittedName>
        <fullName evidence="3">VanZ family protein</fullName>
    </submittedName>
</protein>